<dbReference type="GO" id="GO:0030145">
    <property type="term" value="F:manganese ion binding"/>
    <property type="evidence" value="ECO:0007669"/>
    <property type="project" value="InterPro"/>
</dbReference>
<evidence type="ECO:0000256" key="13">
    <source>
        <dbReference type="ARBA" id="ARBA00047661"/>
    </source>
</evidence>
<dbReference type="GO" id="GO:0000184">
    <property type="term" value="P:nuclear-transcribed mRNA catabolic process, nonsense-mediated decay"/>
    <property type="evidence" value="ECO:0007669"/>
    <property type="project" value="InterPro"/>
</dbReference>
<dbReference type="Pfam" id="PF05026">
    <property type="entry name" value="DCP2"/>
    <property type="match status" value="1"/>
</dbReference>
<keyword evidence="9" id="KW-0378">Hydrolase</keyword>
<evidence type="ECO:0000256" key="4">
    <source>
        <dbReference type="ARBA" id="ARBA00004201"/>
    </source>
</evidence>
<dbReference type="SUPFAM" id="SSF140586">
    <property type="entry name" value="Dcp2 domain-like"/>
    <property type="match status" value="1"/>
</dbReference>
<evidence type="ECO:0000256" key="7">
    <source>
        <dbReference type="ARBA" id="ARBA00022553"/>
    </source>
</evidence>
<protein>
    <recommendedName>
        <fullName evidence="15">m7GpppN-mRNA hydrolase</fullName>
    </recommendedName>
    <alternativeName>
        <fullName evidence="16">mRNA-decapping enzyme 2</fullName>
    </alternativeName>
</protein>
<evidence type="ECO:0000256" key="2">
    <source>
        <dbReference type="ARBA" id="ARBA00001946"/>
    </source>
</evidence>
<evidence type="ECO:0000256" key="6">
    <source>
        <dbReference type="ARBA" id="ARBA00022490"/>
    </source>
</evidence>
<dbReference type="PROSITE" id="PS51462">
    <property type="entry name" value="NUDIX"/>
    <property type="match status" value="1"/>
</dbReference>
<sequence>MEVQINVIDRNIPTNVLDDLCSRFIINVPEEERNDLIRLCFQIELAHWFYIDFYCKSAKKTIGIKEFAHSIFQHIPSLHQYLHNVDKIIDEWKEYKYLVPTFGAILLNEDLSYVLLVQSYYSRSSWGFPKGKVNKDEPPWGCAIREVYEETGFNIRDMIDPNEYLDARVNEQLVRLYIIPGVSKNAKFQPMTRNEIKSVEWFPLADLPVTKKDVGYRVKGPGNESFYMVGPFVRRLRQWIYERQNKPIRRPRRARHNSCSDIDHLGHKDYPSTKFLKNIKEIKNKTMSELGVSAFMALSQDVDEDNDTSPNEEDVRNISPEAKVCDSRPLHCFIQPNKQIQNNSSDMEKLLLMFPKLSLSEKKVNEKDQRYTDRSSFDIVDVKDKPKSIELASFLKALEQSQRSSSGQPLNMALATADKIGRGHKLRRVKRKIEFDSLADSEYHLVPINENEKVSDNDLKLGNDTDGKIQLKFNEITLSESIKNNGISHWCNFKFDLQSILKCIDEVKA</sequence>
<dbReference type="InterPro" id="IPR044099">
    <property type="entry name" value="Dcp2_NUDIX"/>
</dbReference>
<evidence type="ECO:0000256" key="16">
    <source>
        <dbReference type="ARBA" id="ARBA00078183"/>
    </source>
</evidence>
<dbReference type="GO" id="GO:0003723">
    <property type="term" value="F:RNA binding"/>
    <property type="evidence" value="ECO:0007669"/>
    <property type="project" value="UniProtKB-KW"/>
</dbReference>
<dbReference type="KEGG" id="clec:106672780"/>
<comment type="subcellular location">
    <subcellularLocation>
        <location evidence="4">Cytoplasm</location>
        <location evidence="4">P-body</location>
    </subcellularLocation>
    <subcellularLocation>
        <location evidence="3">Nucleus</location>
    </subcellularLocation>
</comment>
<keyword evidence="6" id="KW-0963">Cytoplasm</keyword>
<dbReference type="Gene3D" id="3.90.79.10">
    <property type="entry name" value="Nucleoside Triphosphate Pyrophosphohydrolase"/>
    <property type="match status" value="1"/>
</dbReference>
<feature type="domain" description="Nudix hydrolase" evidence="17">
    <location>
        <begin position="97"/>
        <end position="225"/>
    </location>
</feature>
<proteinExistence type="inferred from homology"/>
<dbReference type="GO" id="GO:0000932">
    <property type="term" value="C:P-body"/>
    <property type="evidence" value="ECO:0007669"/>
    <property type="project" value="UniProtKB-SubCell"/>
</dbReference>
<keyword evidence="7" id="KW-0597">Phosphoprotein</keyword>
<dbReference type="PROSITE" id="PS00893">
    <property type="entry name" value="NUDIX_BOX"/>
    <property type="match status" value="1"/>
</dbReference>
<comment type="function">
    <text evidence="14">Decapping metalloenzyme that catalyzes the cleavage of the cap structure on mRNAs. Removes the 7-methyl guanine cap structure from mRNA molecules, yielding a 5'-phosphorylated mRNA fragment and 7m-GDP. Necessary for the degradation of mRNAs, both in normal mRNA turnover and in nonsense-mediated mRNA decay. Plays a role in replication-dependent histone mRNA degradation. Has higher activity towards mRNAs that lack a poly(A) tail. Has no activity towards a cap structure lacking an RNA moiety. The presence of a N(6)-methyladenosine methylation at the second transcribed position of mRNAs (N(6),2'-O-dimethyladenosine cap; m6A(m)) provides resistance to DCP2-mediated decapping. Blocks autophagy in nutrient-rich conditions by repressing the expression of ATG-related genes through degradation of their transcripts.</text>
</comment>
<keyword evidence="11" id="KW-0464">Manganese</keyword>
<dbReference type="InterPro" id="IPR015797">
    <property type="entry name" value="NUDIX_hydrolase-like_dom_sf"/>
</dbReference>
<evidence type="ECO:0000256" key="1">
    <source>
        <dbReference type="ARBA" id="ARBA00001936"/>
    </source>
</evidence>
<dbReference type="InterPro" id="IPR036189">
    <property type="entry name" value="DCP2_BoxA_sf"/>
</dbReference>
<evidence type="ECO:0000256" key="15">
    <source>
        <dbReference type="ARBA" id="ARBA00068566"/>
    </source>
</evidence>
<evidence type="ECO:0000256" key="9">
    <source>
        <dbReference type="ARBA" id="ARBA00022801"/>
    </source>
</evidence>
<dbReference type="FunFam" id="3.90.79.10:FF:000003">
    <property type="entry name" value="M7GpppN-mRNA hydrolase isoform 2"/>
    <property type="match status" value="1"/>
</dbReference>
<reference evidence="18" key="1">
    <citation type="submission" date="2022-01" db="UniProtKB">
        <authorList>
            <consortium name="EnsemblMetazoa"/>
        </authorList>
    </citation>
    <scope>IDENTIFICATION</scope>
</reference>
<dbReference type="OrthoDB" id="18996at2759"/>
<evidence type="ECO:0000313" key="19">
    <source>
        <dbReference type="Proteomes" id="UP000494040"/>
    </source>
</evidence>
<dbReference type="Gene3D" id="1.10.10.1050">
    <property type="entry name" value="Dcp2, box A domain"/>
    <property type="match status" value="1"/>
</dbReference>
<comment type="catalytic activity">
    <reaction evidence="13">
        <text>a 5'-end (N(7)-methyl 5'-triphosphoguanosine)-ribonucleoside in mRNA + H2O = N(7)-methyl-GDP + a 5'-end phospho-ribonucleoside in mRNA + 2 H(+)</text>
        <dbReference type="Rhea" id="RHEA:67484"/>
        <dbReference type="Rhea" id="RHEA-COMP:15692"/>
        <dbReference type="Rhea" id="RHEA-COMP:17167"/>
        <dbReference type="ChEBI" id="CHEBI:15377"/>
        <dbReference type="ChEBI" id="CHEBI:15378"/>
        <dbReference type="ChEBI" id="CHEBI:63714"/>
        <dbReference type="ChEBI" id="CHEBI:138282"/>
        <dbReference type="ChEBI" id="CHEBI:156461"/>
        <dbReference type="EC" id="3.6.1.62"/>
    </reaction>
    <physiologicalReaction direction="left-to-right" evidence="13">
        <dbReference type="Rhea" id="RHEA:67485"/>
    </physiologicalReaction>
</comment>
<dbReference type="GO" id="GO:0140933">
    <property type="term" value="F:5'-(N(7)-methylguanosine 5'-triphospho)-[mRNA] hydrolase activity"/>
    <property type="evidence" value="ECO:0007669"/>
    <property type="project" value="UniProtKB-EC"/>
</dbReference>
<evidence type="ECO:0000313" key="18">
    <source>
        <dbReference type="EnsemblMetazoa" id="XP_014259957.1"/>
    </source>
</evidence>
<comment type="cofactor">
    <cofactor evidence="1">
        <name>Mn(2+)</name>
        <dbReference type="ChEBI" id="CHEBI:29035"/>
    </cofactor>
</comment>
<dbReference type="SMART" id="SM01125">
    <property type="entry name" value="DCP2"/>
    <property type="match status" value="1"/>
</dbReference>
<gene>
    <name evidence="18" type="primary">106672780</name>
</gene>
<dbReference type="CDD" id="cd03672">
    <property type="entry name" value="NUDIX_Dcp2p_Nudt20"/>
    <property type="match status" value="1"/>
</dbReference>
<dbReference type="InterPro" id="IPR000086">
    <property type="entry name" value="NUDIX_hydrolase_dom"/>
</dbReference>
<dbReference type="Proteomes" id="UP000494040">
    <property type="component" value="Unassembled WGS sequence"/>
</dbReference>
<dbReference type="GO" id="GO:0000290">
    <property type="term" value="P:deadenylation-dependent decapping of nuclear-transcribed mRNA"/>
    <property type="evidence" value="ECO:0007669"/>
    <property type="project" value="InterPro"/>
</dbReference>
<keyword evidence="12" id="KW-0539">Nucleus</keyword>
<dbReference type="InterPro" id="IPR007722">
    <property type="entry name" value="DCP2_BoxA"/>
</dbReference>
<accession>A0A8I6SAC1</accession>
<evidence type="ECO:0000256" key="5">
    <source>
        <dbReference type="ARBA" id="ARBA00005279"/>
    </source>
</evidence>
<keyword evidence="8" id="KW-0479">Metal-binding</keyword>
<comment type="cofactor">
    <cofactor evidence="2">
        <name>Mg(2+)</name>
        <dbReference type="ChEBI" id="CHEBI:18420"/>
    </cofactor>
</comment>
<evidence type="ECO:0000256" key="10">
    <source>
        <dbReference type="ARBA" id="ARBA00022884"/>
    </source>
</evidence>
<dbReference type="EnsemblMetazoa" id="XM_014404471.2">
    <property type="protein sequence ID" value="XP_014259957.1"/>
    <property type="gene ID" value="LOC106672780"/>
</dbReference>
<evidence type="ECO:0000259" key="17">
    <source>
        <dbReference type="PROSITE" id="PS51462"/>
    </source>
</evidence>
<evidence type="ECO:0000256" key="3">
    <source>
        <dbReference type="ARBA" id="ARBA00004123"/>
    </source>
</evidence>
<organism evidence="18 19">
    <name type="scientific">Cimex lectularius</name>
    <name type="common">Bed bug</name>
    <name type="synonym">Acanthia lectularia</name>
    <dbReference type="NCBI Taxonomy" id="79782"/>
    <lineage>
        <taxon>Eukaryota</taxon>
        <taxon>Metazoa</taxon>
        <taxon>Ecdysozoa</taxon>
        <taxon>Arthropoda</taxon>
        <taxon>Hexapoda</taxon>
        <taxon>Insecta</taxon>
        <taxon>Pterygota</taxon>
        <taxon>Neoptera</taxon>
        <taxon>Paraneoptera</taxon>
        <taxon>Hemiptera</taxon>
        <taxon>Heteroptera</taxon>
        <taxon>Panheteroptera</taxon>
        <taxon>Cimicomorpha</taxon>
        <taxon>Cimicidae</taxon>
        <taxon>Cimex</taxon>
    </lineage>
</organism>
<dbReference type="AlphaFoldDB" id="A0A8I6SAC1"/>
<evidence type="ECO:0000256" key="8">
    <source>
        <dbReference type="ARBA" id="ARBA00022723"/>
    </source>
</evidence>
<dbReference type="FunFam" id="1.10.10.1050:FF:000001">
    <property type="entry name" value="M7GpppN-mRNA hydrolase isoform 2"/>
    <property type="match status" value="1"/>
</dbReference>
<dbReference type="PANTHER" id="PTHR23114">
    <property type="entry name" value="M7GPPPN-MRNA HYDROLASE"/>
    <property type="match status" value="1"/>
</dbReference>
<dbReference type="InterPro" id="IPR020084">
    <property type="entry name" value="NUDIX_hydrolase_CS"/>
</dbReference>
<keyword evidence="19" id="KW-1185">Reference proteome</keyword>
<name>A0A8I6SAC1_CIMLE</name>
<dbReference type="GO" id="GO:0005634">
    <property type="term" value="C:nucleus"/>
    <property type="evidence" value="ECO:0007669"/>
    <property type="project" value="UniProtKB-SubCell"/>
</dbReference>
<dbReference type="Pfam" id="PF00293">
    <property type="entry name" value="NUDIX"/>
    <property type="match status" value="1"/>
</dbReference>
<evidence type="ECO:0000256" key="14">
    <source>
        <dbReference type="ARBA" id="ARBA00060003"/>
    </source>
</evidence>
<keyword evidence="10" id="KW-0694">RNA-binding</keyword>
<dbReference type="SUPFAM" id="SSF55811">
    <property type="entry name" value="Nudix"/>
    <property type="match status" value="1"/>
</dbReference>
<dbReference type="PANTHER" id="PTHR23114:SF17">
    <property type="entry name" value="M7GPPPN-MRNA HYDROLASE"/>
    <property type="match status" value="1"/>
</dbReference>
<evidence type="ECO:0000256" key="11">
    <source>
        <dbReference type="ARBA" id="ARBA00023211"/>
    </source>
</evidence>
<evidence type="ECO:0000256" key="12">
    <source>
        <dbReference type="ARBA" id="ARBA00023242"/>
    </source>
</evidence>
<comment type="similarity">
    <text evidence="5">Belongs to the Nudix hydrolase family. DCP2 subfamily.</text>
</comment>